<evidence type="ECO:0000313" key="3">
    <source>
        <dbReference type="Proteomes" id="UP001480595"/>
    </source>
</evidence>
<accession>A0ABR1UGV6</accession>
<dbReference type="EMBL" id="JAQQWL010000009">
    <property type="protein sequence ID" value="KAK8058136.1"/>
    <property type="molecule type" value="Genomic_DNA"/>
</dbReference>
<reference evidence="2 3" key="1">
    <citation type="submission" date="2023-01" db="EMBL/GenBank/DDBJ databases">
        <title>Analysis of 21 Apiospora genomes using comparative genomics revels a genus with tremendous synthesis potential of carbohydrate active enzymes and secondary metabolites.</title>
        <authorList>
            <person name="Sorensen T."/>
        </authorList>
    </citation>
    <scope>NUCLEOTIDE SEQUENCE [LARGE SCALE GENOMIC DNA]</scope>
    <source>
        <strain evidence="2 3">CBS 135458</strain>
    </source>
</reference>
<feature type="region of interest" description="Disordered" evidence="1">
    <location>
        <begin position="288"/>
        <end position="347"/>
    </location>
</feature>
<name>A0ABR1UGV6_9PEZI</name>
<keyword evidence="3" id="KW-1185">Reference proteome</keyword>
<evidence type="ECO:0000256" key="1">
    <source>
        <dbReference type="SAM" id="MobiDB-lite"/>
    </source>
</evidence>
<evidence type="ECO:0000313" key="2">
    <source>
        <dbReference type="EMBL" id="KAK8058136.1"/>
    </source>
</evidence>
<dbReference type="Proteomes" id="UP001480595">
    <property type="component" value="Unassembled WGS sequence"/>
</dbReference>
<comment type="caution">
    <text evidence="2">The sequence shown here is derived from an EMBL/GenBank/DDBJ whole genome shotgun (WGS) entry which is preliminary data.</text>
</comment>
<dbReference type="RefSeq" id="XP_066713582.1">
    <property type="nucleotide sequence ID" value="XM_066859993.1"/>
</dbReference>
<organism evidence="2 3">
    <name type="scientific">Apiospora phragmitis</name>
    <dbReference type="NCBI Taxonomy" id="2905665"/>
    <lineage>
        <taxon>Eukaryota</taxon>
        <taxon>Fungi</taxon>
        <taxon>Dikarya</taxon>
        <taxon>Ascomycota</taxon>
        <taxon>Pezizomycotina</taxon>
        <taxon>Sordariomycetes</taxon>
        <taxon>Xylariomycetidae</taxon>
        <taxon>Amphisphaeriales</taxon>
        <taxon>Apiosporaceae</taxon>
        <taxon>Apiospora</taxon>
    </lineage>
</organism>
<feature type="compositionally biased region" description="Basic and acidic residues" evidence="1">
    <location>
        <begin position="337"/>
        <end position="347"/>
    </location>
</feature>
<dbReference type="GeneID" id="92093056"/>
<sequence>MCNEVHRTMSHIPYVVAGVGALIDHGFQGRTANKVTIIVPEESRDVVRAWVAASGTHDVGAGSDSVAIRMPKDGSLRRVRVRWVGGAAFANLHIVRSSSSDARVLGLASQIDQIATAWLQYRERLAAPGLTTQRERERSERELKTMVGDIFWCLRRTADMRTSLNPDHLRLFLSEKVWSPFTAAHDDARFEVMRAGIDVAAVLAGHRQRGEVRAHEELLRQYGVSDEEGMMGGGIVEEQPGPFEGMRGLGREKVKDNGLLSVYTVACSDAGASSVALSSVAPLPPMPMLPPSAPSSRQVRDLPAPSSSSLRLGRPRDPGGREELARQRSSPAPGRMSMEERGGAGRR</sequence>
<gene>
    <name evidence="2" type="ORF">PG994_008584</name>
</gene>
<feature type="compositionally biased region" description="Basic and acidic residues" evidence="1">
    <location>
        <begin position="314"/>
        <end position="326"/>
    </location>
</feature>
<feature type="compositionally biased region" description="Low complexity" evidence="1">
    <location>
        <begin position="301"/>
        <end position="312"/>
    </location>
</feature>
<protein>
    <submittedName>
        <fullName evidence="2">Uncharacterized protein</fullName>
    </submittedName>
</protein>
<proteinExistence type="predicted"/>